<evidence type="ECO:0000256" key="6">
    <source>
        <dbReference type="RuleBase" id="RU000416"/>
    </source>
</evidence>
<dbReference type="EC" id="2.1.1.37" evidence="1"/>
<comment type="similarity">
    <text evidence="5 6">Belongs to the class I-like SAM-binding methyltransferase superfamily. C5-methyltransferase family.</text>
</comment>
<organism evidence="8 9">
    <name type="scientific">Tetraparma gracilis</name>
    <dbReference type="NCBI Taxonomy" id="2962635"/>
    <lineage>
        <taxon>Eukaryota</taxon>
        <taxon>Sar</taxon>
        <taxon>Stramenopiles</taxon>
        <taxon>Ochrophyta</taxon>
        <taxon>Bolidophyceae</taxon>
        <taxon>Parmales</taxon>
        <taxon>Triparmaceae</taxon>
        <taxon>Tetraparma</taxon>
    </lineage>
</organism>
<dbReference type="PANTHER" id="PTHR10629:SF52">
    <property type="entry name" value="DNA (CYTOSINE-5)-METHYLTRANSFERASE 1"/>
    <property type="match status" value="1"/>
</dbReference>
<evidence type="ECO:0000313" key="9">
    <source>
        <dbReference type="Proteomes" id="UP001165060"/>
    </source>
</evidence>
<keyword evidence="9" id="KW-1185">Reference proteome</keyword>
<dbReference type="InterPro" id="IPR029063">
    <property type="entry name" value="SAM-dependent_MTases_sf"/>
</dbReference>
<evidence type="ECO:0000256" key="5">
    <source>
        <dbReference type="PROSITE-ProRule" id="PRU01016"/>
    </source>
</evidence>
<evidence type="ECO:0000313" key="8">
    <source>
        <dbReference type="EMBL" id="GMI22672.1"/>
    </source>
</evidence>
<accession>A0ABQ6MAF0</accession>
<dbReference type="InterPro" id="IPR001525">
    <property type="entry name" value="C5_MeTfrase"/>
</dbReference>
<dbReference type="NCBIfam" id="TIGR00675">
    <property type="entry name" value="dcm"/>
    <property type="match status" value="1"/>
</dbReference>
<gene>
    <name evidence="8" type="ORF">TeGR_g13536</name>
</gene>
<dbReference type="InterPro" id="IPR031303">
    <property type="entry name" value="C5_meth_CS"/>
</dbReference>
<keyword evidence="2 5" id="KW-0489">Methyltransferase</keyword>
<dbReference type="PROSITE" id="PS00095">
    <property type="entry name" value="C5_MTASE_2"/>
    <property type="match status" value="1"/>
</dbReference>
<feature type="region of interest" description="Disordered" evidence="7">
    <location>
        <begin position="60"/>
        <end position="79"/>
    </location>
</feature>
<dbReference type="PRINTS" id="PR00105">
    <property type="entry name" value="C5METTRFRASE"/>
</dbReference>
<evidence type="ECO:0000256" key="3">
    <source>
        <dbReference type="ARBA" id="ARBA00022679"/>
    </source>
</evidence>
<keyword evidence="3 5" id="KW-0808">Transferase</keyword>
<dbReference type="InterPro" id="IPR050390">
    <property type="entry name" value="C5-Methyltransferase"/>
</dbReference>
<dbReference type="SUPFAM" id="SSF53335">
    <property type="entry name" value="S-adenosyl-L-methionine-dependent methyltransferases"/>
    <property type="match status" value="1"/>
</dbReference>
<feature type="active site" evidence="5">
    <location>
        <position position="206"/>
    </location>
</feature>
<dbReference type="Pfam" id="PF00145">
    <property type="entry name" value="DNA_methylase"/>
    <property type="match status" value="1"/>
</dbReference>
<dbReference type="Gene3D" id="3.40.50.150">
    <property type="entry name" value="Vaccinia Virus protein VP39"/>
    <property type="match status" value="1"/>
</dbReference>
<evidence type="ECO:0000256" key="1">
    <source>
        <dbReference type="ARBA" id="ARBA00011975"/>
    </source>
</evidence>
<dbReference type="Proteomes" id="UP001165060">
    <property type="component" value="Unassembled WGS sequence"/>
</dbReference>
<evidence type="ECO:0000256" key="4">
    <source>
        <dbReference type="ARBA" id="ARBA00022691"/>
    </source>
</evidence>
<dbReference type="PROSITE" id="PS51679">
    <property type="entry name" value="SAM_MT_C5"/>
    <property type="match status" value="1"/>
</dbReference>
<proteinExistence type="inferred from homology"/>
<evidence type="ECO:0000256" key="7">
    <source>
        <dbReference type="SAM" id="MobiDB-lite"/>
    </source>
</evidence>
<keyword evidence="4 5" id="KW-0949">S-adenosyl-L-methionine</keyword>
<protein>
    <recommendedName>
        <fullName evidence="1">DNA (cytosine-5-)-methyltransferase</fullName>
        <ecNumber evidence="1">2.1.1.37</ecNumber>
    </recommendedName>
</protein>
<dbReference type="EMBL" id="BRYB01002615">
    <property type="protein sequence ID" value="GMI22672.1"/>
    <property type="molecule type" value="Genomic_DNA"/>
</dbReference>
<name>A0ABQ6MAF0_9STRA</name>
<feature type="compositionally biased region" description="Pro residues" evidence="7">
    <location>
        <begin position="69"/>
        <end position="79"/>
    </location>
</feature>
<sequence length="484" mass="52895">MAEAPSLIRGKWRNAPADLPLPPTPVCGGWLLVPLPRTQATKDLLKKDKFMCQTMKIQHFHSSTRKRPNLPPTTPPPGFDWPAPDALTGLCALPLSPLGTSLFSSDPSKIPAGTTLIKETPPPPTPPTHHTNTFCDLFSGIGGFRLSLQASNWLKCSLSCELSSEARLTYSKNFPESISLPSDVTRLPGSVVAAIAPTIIAGGFPCQSFSQLGKREGFDNAQTGALFMHVIRLLEAARPPVVLLENVRGLLNHDGGQTMSVVVRSLENLGYHVHVDLLDASSILPQIRNRVIIVGFLSSAASERYEFPKLPSLSRSLRSELELAPPEGGFVRLNDAQWGKVSSSSYFKENPGNRLADLDGPAGTLCSLYKTAYSLNSQFVPMEGGNPRFLTIRECCRLQGFPESFVLPETFDDRNGFYRQIGNAVPVPVISMVALEIEAALCPDREVGDEVVLKILRDAARDPDAVERLWAKAREERDAKKPRL</sequence>
<evidence type="ECO:0000256" key="2">
    <source>
        <dbReference type="ARBA" id="ARBA00022603"/>
    </source>
</evidence>
<dbReference type="Gene3D" id="3.90.120.10">
    <property type="entry name" value="DNA Methylase, subunit A, domain 2"/>
    <property type="match status" value="1"/>
</dbReference>
<reference evidence="8 9" key="1">
    <citation type="journal article" date="2023" name="Commun. Biol.">
        <title>Genome analysis of Parmales, the sister group of diatoms, reveals the evolutionary specialization of diatoms from phago-mixotrophs to photoautotrophs.</title>
        <authorList>
            <person name="Ban H."/>
            <person name="Sato S."/>
            <person name="Yoshikawa S."/>
            <person name="Yamada K."/>
            <person name="Nakamura Y."/>
            <person name="Ichinomiya M."/>
            <person name="Sato N."/>
            <person name="Blanc-Mathieu R."/>
            <person name="Endo H."/>
            <person name="Kuwata A."/>
            <person name="Ogata H."/>
        </authorList>
    </citation>
    <scope>NUCLEOTIDE SEQUENCE [LARGE SCALE GENOMIC DNA]</scope>
</reference>
<dbReference type="PANTHER" id="PTHR10629">
    <property type="entry name" value="CYTOSINE-SPECIFIC METHYLTRANSFERASE"/>
    <property type="match status" value="1"/>
</dbReference>
<comment type="caution">
    <text evidence="8">The sequence shown here is derived from an EMBL/GenBank/DDBJ whole genome shotgun (WGS) entry which is preliminary data.</text>
</comment>